<reference evidence="1" key="1">
    <citation type="submission" date="2022-07" db="EMBL/GenBank/DDBJ databases">
        <title>Genome analysis of Parmales, a sister group of diatoms, reveals the evolutionary specialization of diatoms from phago-mixotrophs to photoautotrophs.</title>
        <authorList>
            <person name="Ban H."/>
            <person name="Sato S."/>
            <person name="Yoshikawa S."/>
            <person name="Kazumasa Y."/>
            <person name="Nakamura Y."/>
            <person name="Ichinomiya M."/>
            <person name="Saitoh K."/>
            <person name="Sato N."/>
            <person name="Blanc-Mathieu R."/>
            <person name="Endo H."/>
            <person name="Kuwata A."/>
            <person name="Ogata H."/>
        </authorList>
    </citation>
    <scope>NUCLEOTIDE SEQUENCE</scope>
</reference>
<sequence length="72" mass="7665">MLFYFAGVGDAYYHASKMLLSDTTFVSAVFLACEGKGGGAEGHAGSVLAGIKEADVAFKFFGTVSLDYNKKW</sequence>
<dbReference type="OrthoDB" id="10307980at2759"/>
<evidence type="ECO:0000313" key="2">
    <source>
        <dbReference type="Proteomes" id="UP001165082"/>
    </source>
</evidence>
<dbReference type="EMBL" id="BRXZ01002824">
    <property type="protein sequence ID" value="GMH70975.1"/>
    <property type="molecule type" value="Genomic_DNA"/>
</dbReference>
<comment type="caution">
    <text evidence="1">The sequence shown here is derived from an EMBL/GenBank/DDBJ whole genome shotgun (WGS) entry which is preliminary data.</text>
</comment>
<dbReference type="AlphaFoldDB" id="A0A9W7ANF5"/>
<organism evidence="1 2">
    <name type="scientific">Triparma retinervis</name>
    <dbReference type="NCBI Taxonomy" id="2557542"/>
    <lineage>
        <taxon>Eukaryota</taxon>
        <taxon>Sar</taxon>
        <taxon>Stramenopiles</taxon>
        <taxon>Ochrophyta</taxon>
        <taxon>Bolidophyceae</taxon>
        <taxon>Parmales</taxon>
        <taxon>Triparmaceae</taxon>
        <taxon>Triparma</taxon>
    </lineage>
</organism>
<keyword evidence="2" id="KW-1185">Reference proteome</keyword>
<accession>A0A9W7ANF5</accession>
<protein>
    <submittedName>
        <fullName evidence="1">Uncharacterized protein</fullName>
    </submittedName>
</protein>
<evidence type="ECO:0000313" key="1">
    <source>
        <dbReference type="EMBL" id="GMH70975.1"/>
    </source>
</evidence>
<name>A0A9W7ANF5_9STRA</name>
<proteinExistence type="predicted"/>
<gene>
    <name evidence="1" type="ORF">TrRE_jg4475</name>
</gene>
<dbReference type="Proteomes" id="UP001165082">
    <property type="component" value="Unassembled WGS sequence"/>
</dbReference>